<name>A0A0W0EZK5_MONRR</name>
<protein>
    <recommendedName>
        <fullName evidence="3">SGNH hydrolase-type esterase domain-containing protein</fullName>
    </recommendedName>
</protein>
<dbReference type="Pfam" id="PF00657">
    <property type="entry name" value="Lipase_GDSL"/>
    <property type="match status" value="1"/>
</dbReference>
<sequence>MPQEVEWWNLPAAPYVRYMDLLERIEYSHQALLRTSASRFQTFSDRQIFAGSVHQVTFSESKSYTIPSGVQIVSDPILLAKIEHWYFLSAVEAWVPSDSQVLVTVGDSITDGVGSITDKNTRSGQNLVLSHMQNSSNPTLQSVAVINQAAVGNRVLADIQGPSALSRIERDVLSYPSVRYVIVFEGTNDIGVAGTDPESQSSLYE</sequence>
<accession>A0A0W0EZK5</accession>
<dbReference type="EMBL" id="LATX01002431">
    <property type="protein sequence ID" value="KTB29516.1"/>
    <property type="molecule type" value="Genomic_DNA"/>
</dbReference>
<dbReference type="AlphaFoldDB" id="A0A0W0EZK5"/>
<evidence type="ECO:0000313" key="1">
    <source>
        <dbReference type="EMBL" id="KTB29516.1"/>
    </source>
</evidence>
<reference evidence="1 2" key="1">
    <citation type="submission" date="2015-12" db="EMBL/GenBank/DDBJ databases">
        <title>Draft genome sequence of Moniliophthora roreri, the causal agent of frosty pod rot of cacao.</title>
        <authorList>
            <person name="Aime M.C."/>
            <person name="Diaz-Valderrama J.R."/>
            <person name="Kijpornyongpan T."/>
            <person name="Phillips-Mora W."/>
        </authorList>
    </citation>
    <scope>NUCLEOTIDE SEQUENCE [LARGE SCALE GENOMIC DNA]</scope>
    <source>
        <strain evidence="1 2">MCA 2952</strain>
    </source>
</reference>
<evidence type="ECO:0008006" key="3">
    <source>
        <dbReference type="Google" id="ProtNLM"/>
    </source>
</evidence>
<gene>
    <name evidence="1" type="ORF">WG66_17887</name>
</gene>
<dbReference type="PANTHER" id="PTHR43784">
    <property type="entry name" value="GDSL-LIKE LIPASE/ACYLHYDROLASE, PUTATIVE (AFU_ORTHOLOGUE AFUA_2G00820)-RELATED"/>
    <property type="match status" value="1"/>
</dbReference>
<dbReference type="GO" id="GO:0016788">
    <property type="term" value="F:hydrolase activity, acting on ester bonds"/>
    <property type="evidence" value="ECO:0007669"/>
    <property type="project" value="InterPro"/>
</dbReference>
<dbReference type="PANTHER" id="PTHR43784:SF2">
    <property type="entry name" value="GDSL-LIKE LIPASE_ACYLHYDROLASE, PUTATIVE (AFU_ORTHOLOGUE AFUA_2G00820)-RELATED"/>
    <property type="match status" value="1"/>
</dbReference>
<dbReference type="InterPro" id="IPR001087">
    <property type="entry name" value="GDSL"/>
</dbReference>
<dbReference type="SUPFAM" id="SSF52266">
    <property type="entry name" value="SGNH hydrolase"/>
    <property type="match status" value="1"/>
</dbReference>
<proteinExistence type="predicted"/>
<dbReference type="Proteomes" id="UP000054988">
    <property type="component" value="Unassembled WGS sequence"/>
</dbReference>
<organism evidence="1 2">
    <name type="scientific">Moniliophthora roreri</name>
    <name type="common">Frosty pod rot fungus</name>
    <name type="synonym">Monilia roreri</name>
    <dbReference type="NCBI Taxonomy" id="221103"/>
    <lineage>
        <taxon>Eukaryota</taxon>
        <taxon>Fungi</taxon>
        <taxon>Dikarya</taxon>
        <taxon>Basidiomycota</taxon>
        <taxon>Agaricomycotina</taxon>
        <taxon>Agaricomycetes</taxon>
        <taxon>Agaricomycetidae</taxon>
        <taxon>Agaricales</taxon>
        <taxon>Marasmiineae</taxon>
        <taxon>Marasmiaceae</taxon>
        <taxon>Moniliophthora</taxon>
    </lineage>
</organism>
<dbReference type="Gene3D" id="3.40.50.1110">
    <property type="entry name" value="SGNH hydrolase"/>
    <property type="match status" value="1"/>
</dbReference>
<dbReference type="InterPro" id="IPR053140">
    <property type="entry name" value="GDSL_Rv0518-like"/>
</dbReference>
<dbReference type="InterPro" id="IPR036514">
    <property type="entry name" value="SGNH_hydro_sf"/>
</dbReference>
<evidence type="ECO:0000313" key="2">
    <source>
        <dbReference type="Proteomes" id="UP000054988"/>
    </source>
</evidence>
<comment type="caution">
    <text evidence="1">The sequence shown here is derived from an EMBL/GenBank/DDBJ whole genome shotgun (WGS) entry which is preliminary data.</text>
</comment>